<reference evidence="4 5" key="1">
    <citation type="submission" date="2019-08" db="EMBL/GenBank/DDBJ databases">
        <title>Calorimonas adulescens gen. nov., sp. nov., an anaerobic thermophilic bacterium from Sakhalin hot spring.</title>
        <authorList>
            <person name="Khomyakova M.A."/>
            <person name="Merkel A.Y."/>
            <person name="Novikov A."/>
            <person name="Bonch-Osmolovskaya E.A."/>
            <person name="Slobodkin A.I."/>
        </authorList>
    </citation>
    <scope>NUCLEOTIDE SEQUENCE [LARGE SCALE GENOMIC DNA]</scope>
    <source>
        <strain evidence="4 5">A05MB</strain>
    </source>
</reference>
<dbReference type="PROSITE" id="PS51186">
    <property type="entry name" value="GNAT"/>
    <property type="match status" value="1"/>
</dbReference>
<comment type="caution">
    <text evidence="4">The sequence shown here is derived from an EMBL/GenBank/DDBJ whole genome shotgun (WGS) entry which is preliminary data.</text>
</comment>
<dbReference type="InterPro" id="IPR016181">
    <property type="entry name" value="Acyl_CoA_acyltransferase"/>
</dbReference>
<dbReference type="AlphaFoldDB" id="A0A5D8QCK2"/>
<dbReference type="SUPFAM" id="SSF55729">
    <property type="entry name" value="Acyl-CoA N-acyltransferases (Nat)"/>
    <property type="match status" value="1"/>
</dbReference>
<keyword evidence="2" id="KW-0012">Acyltransferase</keyword>
<proteinExistence type="predicted"/>
<evidence type="ECO:0000256" key="1">
    <source>
        <dbReference type="ARBA" id="ARBA00022679"/>
    </source>
</evidence>
<evidence type="ECO:0000313" key="5">
    <source>
        <dbReference type="Proteomes" id="UP000322976"/>
    </source>
</evidence>
<dbReference type="PANTHER" id="PTHR43420">
    <property type="entry name" value="ACETYLTRANSFERASE"/>
    <property type="match status" value="1"/>
</dbReference>
<evidence type="ECO:0000313" key="4">
    <source>
        <dbReference type="EMBL" id="TZE81526.1"/>
    </source>
</evidence>
<dbReference type="CDD" id="cd04301">
    <property type="entry name" value="NAT_SF"/>
    <property type="match status" value="1"/>
</dbReference>
<dbReference type="GO" id="GO:0016747">
    <property type="term" value="F:acyltransferase activity, transferring groups other than amino-acyl groups"/>
    <property type="evidence" value="ECO:0007669"/>
    <property type="project" value="InterPro"/>
</dbReference>
<name>A0A5D8QCK2_9THEO</name>
<keyword evidence="5" id="KW-1185">Reference proteome</keyword>
<feature type="domain" description="N-acetyltransferase" evidence="3">
    <location>
        <begin position="1"/>
        <end position="118"/>
    </location>
</feature>
<accession>A0A5D8QCK2</accession>
<dbReference type="Pfam" id="PF00583">
    <property type="entry name" value="Acetyltransf_1"/>
    <property type="match status" value="1"/>
</dbReference>
<evidence type="ECO:0000256" key="2">
    <source>
        <dbReference type="ARBA" id="ARBA00023315"/>
    </source>
</evidence>
<dbReference type="EMBL" id="VTPS01000013">
    <property type="protein sequence ID" value="TZE81526.1"/>
    <property type="molecule type" value="Genomic_DNA"/>
</dbReference>
<keyword evidence="1 4" id="KW-0808">Transferase</keyword>
<dbReference type="Proteomes" id="UP000322976">
    <property type="component" value="Unassembled WGS sequence"/>
</dbReference>
<dbReference type="RefSeq" id="WP_149545679.1">
    <property type="nucleotide sequence ID" value="NZ_VTPS01000013.1"/>
</dbReference>
<sequence>MFLNSPNGTTYTDEDLEKMVYMPDKRGICIYHGTSAGIYEFDIKDNTGWIKALAIDPDFQGNGIGKKVLNSLICELKRRNVDNIELCVISANKKAVRLYESSGFVTERVASYWFKKHI</sequence>
<protein>
    <submittedName>
        <fullName evidence="4">GNAT family N-acetyltransferase</fullName>
    </submittedName>
</protein>
<gene>
    <name evidence="4" type="ORF">FWJ32_09300</name>
</gene>
<organism evidence="4 5">
    <name type="scientific">Calorimonas adulescens</name>
    <dbReference type="NCBI Taxonomy" id="2606906"/>
    <lineage>
        <taxon>Bacteria</taxon>
        <taxon>Bacillati</taxon>
        <taxon>Bacillota</taxon>
        <taxon>Clostridia</taxon>
        <taxon>Thermoanaerobacterales</taxon>
        <taxon>Thermoanaerobacteraceae</taxon>
        <taxon>Calorimonas</taxon>
    </lineage>
</organism>
<evidence type="ECO:0000259" key="3">
    <source>
        <dbReference type="PROSITE" id="PS51186"/>
    </source>
</evidence>
<dbReference type="InterPro" id="IPR000182">
    <property type="entry name" value="GNAT_dom"/>
</dbReference>
<dbReference type="InterPro" id="IPR050680">
    <property type="entry name" value="YpeA/RimI_acetyltransf"/>
</dbReference>
<dbReference type="Gene3D" id="3.40.630.30">
    <property type="match status" value="1"/>
</dbReference>